<organism evidence="2 3">
    <name type="scientific">Segatella oulorum</name>
    <dbReference type="NCBI Taxonomy" id="28136"/>
    <lineage>
        <taxon>Bacteria</taxon>
        <taxon>Pseudomonadati</taxon>
        <taxon>Bacteroidota</taxon>
        <taxon>Bacteroidia</taxon>
        <taxon>Bacteroidales</taxon>
        <taxon>Prevotellaceae</taxon>
        <taxon>Segatella</taxon>
    </lineage>
</organism>
<sequence>MNTILIVSRTQMSHGVCVGGIVEETNEFIRLHTDTGGNLPTEAPYQIGDRWHMLVEPAWNARPKPHVEDRQTTAVRHLENVGMQGVANFIRQHCSITEGCITQLFNHTLQFSGPHFLTGSVGKDHVPDHSVAFWVADKDLMKHDNSFQGKPGVYYLYGSYRIKYVGFQTPLDCIPQGTVLRMSLANWWKKGDSDEERCYLQLSGWYV</sequence>
<dbReference type="STRING" id="28136.SAMN02745202_00705"/>
<name>A0A1T4MCV4_9BACT</name>
<dbReference type="InterPro" id="IPR054335">
    <property type="entry name" value="DuOB_dom"/>
</dbReference>
<dbReference type="AlphaFoldDB" id="A0A1T4MCV4"/>
<protein>
    <recommendedName>
        <fullName evidence="1">Dual OB-containing domain-containing protein</fullName>
    </recommendedName>
</protein>
<evidence type="ECO:0000259" key="1">
    <source>
        <dbReference type="Pfam" id="PF22557"/>
    </source>
</evidence>
<evidence type="ECO:0000313" key="2">
    <source>
        <dbReference type="EMBL" id="SJZ64870.1"/>
    </source>
</evidence>
<proteinExistence type="predicted"/>
<dbReference type="RefSeq" id="WP_036901476.1">
    <property type="nucleotide sequence ID" value="NZ_FUXK01000006.1"/>
</dbReference>
<reference evidence="2 3" key="1">
    <citation type="submission" date="2017-02" db="EMBL/GenBank/DDBJ databases">
        <authorList>
            <person name="Peterson S.W."/>
        </authorList>
    </citation>
    <scope>NUCLEOTIDE SEQUENCE [LARGE SCALE GENOMIC DNA]</scope>
    <source>
        <strain evidence="2 3">ATCC 43324</strain>
    </source>
</reference>
<gene>
    <name evidence="2" type="ORF">SAMN02745202_00705</name>
</gene>
<dbReference type="Proteomes" id="UP000190065">
    <property type="component" value="Unassembled WGS sequence"/>
</dbReference>
<feature type="domain" description="Dual OB-containing" evidence="1">
    <location>
        <begin position="3"/>
        <end position="205"/>
    </location>
</feature>
<dbReference type="EMBL" id="FUXK01000006">
    <property type="protein sequence ID" value="SJZ64870.1"/>
    <property type="molecule type" value="Genomic_DNA"/>
</dbReference>
<evidence type="ECO:0000313" key="3">
    <source>
        <dbReference type="Proteomes" id="UP000190065"/>
    </source>
</evidence>
<accession>A0A1T4MCV4</accession>
<dbReference type="Pfam" id="PF22557">
    <property type="entry name" value="DuOB"/>
    <property type="match status" value="1"/>
</dbReference>